<evidence type="ECO:0000313" key="3">
    <source>
        <dbReference type="Proteomes" id="UP000197098"/>
    </source>
</evidence>
<sequence length="68" mass="8349">MYGGWQVIGFVVMVGVAIWILRDDMRGRRELREMDRMNKVRHEELLKRRELAEERGRGVKMPHKRWKR</sequence>
<keyword evidence="1" id="KW-0472">Membrane</keyword>
<organism evidence="2 3">
    <name type="scientific">Kluyvera genomosp. 3</name>
    <dbReference type="NCBI Taxonomy" id="2774055"/>
    <lineage>
        <taxon>Bacteria</taxon>
        <taxon>Pseudomonadati</taxon>
        <taxon>Pseudomonadota</taxon>
        <taxon>Gammaproteobacteria</taxon>
        <taxon>Enterobacterales</taxon>
        <taxon>Enterobacteriaceae</taxon>
        <taxon>Kluyvera</taxon>
    </lineage>
</organism>
<feature type="transmembrane region" description="Helical" evidence="1">
    <location>
        <begin position="6"/>
        <end position="22"/>
    </location>
</feature>
<protein>
    <submittedName>
        <fullName evidence="2">Uncharacterized protein</fullName>
    </submittedName>
</protein>
<evidence type="ECO:0000256" key="1">
    <source>
        <dbReference type="SAM" id="Phobius"/>
    </source>
</evidence>
<proteinExistence type="predicted"/>
<keyword evidence="1" id="KW-0812">Transmembrane</keyword>
<dbReference type="Proteomes" id="UP000197098">
    <property type="component" value="Chromosome"/>
</dbReference>
<evidence type="ECO:0000313" key="2">
    <source>
        <dbReference type="EMBL" id="ASG63925.1"/>
    </source>
</evidence>
<dbReference type="AlphaFoldDB" id="A0A248KJC9"/>
<reference evidence="2 3" key="1">
    <citation type="submission" date="2017-06" db="EMBL/GenBank/DDBJ databases">
        <title>Origin of plasmid-mediated fosfomycin resistance gene fosA3.</title>
        <authorList>
            <person name="Ito R."/>
            <person name="Pacey M.P."/>
            <person name="Doi Y."/>
        </authorList>
    </citation>
    <scope>NUCLEOTIDE SEQUENCE [LARGE SCALE GENOMIC DNA]</scope>
    <source>
        <strain evidence="2 3">YDC799</strain>
    </source>
</reference>
<keyword evidence="1" id="KW-1133">Transmembrane helix</keyword>
<name>A0A248KJC9_9ENTR</name>
<dbReference type="EMBL" id="CP022114">
    <property type="protein sequence ID" value="ASG63925.1"/>
    <property type="molecule type" value="Genomic_DNA"/>
</dbReference>
<gene>
    <name evidence="2" type="ORF">CEW81_18225</name>
</gene>
<accession>A0A248KJC9</accession>